<evidence type="ECO:0000256" key="1">
    <source>
        <dbReference type="SAM" id="Phobius"/>
    </source>
</evidence>
<feature type="transmembrane region" description="Helical" evidence="1">
    <location>
        <begin position="264"/>
        <end position="283"/>
    </location>
</feature>
<keyword evidence="1" id="KW-0472">Membrane</keyword>
<feature type="transmembrane region" description="Helical" evidence="1">
    <location>
        <begin position="312"/>
        <end position="330"/>
    </location>
</feature>
<feature type="transmembrane region" description="Helical" evidence="1">
    <location>
        <begin position="113"/>
        <end position="134"/>
    </location>
</feature>
<reference evidence="2 3" key="1">
    <citation type="journal article" date="2016" name="Nat. Commun.">
        <title>Thousands of microbial genomes shed light on interconnected biogeochemical processes in an aquifer system.</title>
        <authorList>
            <person name="Anantharaman K."/>
            <person name="Brown C.T."/>
            <person name="Hug L.A."/>
            <person name="Sharon I."/>
            <person name="Castelle C.J."/>
            <person name="Probst A.J."/>
            <person name="Thomas B.C."/>
            <person name="Singh A."/>
            <person name="Wilkins M.J."/>
            <person name="Karaoz U."/>
            <person name="Brodie E.L."/>
            <person name="Williams K.H."/>
            <person name="Hubbard S.S."/>
            <person name="Banfield J.F."/>
        </authorList>
    </citation>
    <scope>NUCLEOTIDE SEQUENCE [LARGE SCALE GENOMIC DNA]</scope>
</reference>
<feature type="transmembrane region" description="Helical" evidence="1">
    <location>
        <begin position="232"/>
        <end position="252"/>
    </location>
</feature>
<evidence type="ECO:0000313" key="2">
    <source>
        <dbReference type="EMBL" id="OGZ11830.1"/>
    </source>
</evidence>
<gene>
    <name evidence="2" type="ORF">A3C93_00305</name>
</gene>
<organism evidence="2 3">
    <name type="scientific">Candidatus Lloydbacteria bacterium RIFCSPHIGHO2_02_FULL_54_17</name>
    <dbReference type="NCBI Taxonomy" id="1798664"/>
    <lineage>
        <taxon>Bacteria</taxon>
        <taxon>Candidatus Lloydiibacteriota</taxon>
    </lineage>
</organism>
<accession>A0A1G2DG43</accession>
<feature type="transmembrane region" description="Helical" evidence="1">
    <location>
        <begin position="15"/>
        <end position="38"/>
    </location>
</feature>
<keyword evidence="1" id="KW-0812">Transmembrane</keyword>
<feature type="transmembrane region" description="Helical" evidence="1">
    <location>
        <begin position="82"/>
        <end position="101"/>
    </location>
</feature>
<dbReference type="Proteomes" id="UP000178636">
    <property type="component" value="Unassembled WGS sequence"/>
</dbReference>
<dbReference type="EMBL" id="MHLO01000028">
    <property type="protein sequence ID" value="OGZ11830.1"/>
    <property type="molecule type" value="Genomic_DNA"/>
</dbReference>
<name>A0A1G2DG43_9BACT</name>
<feature type="transmembrane region" description="Helical" evidence="1">
    <location>
        <begin position="50"/>
        <end position="70"/>
    </location>
</feature>
<evidence type="ECO:0000313" key="3">
    <source>
        <dbReference type="Proteomes" id="UP000178636"/>
    </source>
</evidence>
<dbReference type="STRING" id="1798664.A3C93_00305"/>
<sequence length="338" mass="38372">MLDTFLPNPCFVDKSLTWCGAVADIAILLSVIAIFYALSRVYPNWKARVGIMFGGVFIFELFTSPMWVNPHFGFFAYAHRDVTYVLTLGWTALFLGVLFFVERYFASHGERARFAASVFLITVLGFIAEIALVAGDLREYAPEVKERLVGLFFLDVPVEAFYYIPVFSSLVLGFYKYALILKERALIAPVKKGKHVRNFVIAFVGVFLFELMIEPMVVNAQFPAWSYVYHDISIVMTLGWIVLLWLTTTLVGRFLPQVSEVRRFFLSLVAIAAFAAPIEEWLITHGYRIYSASAQADFSGFLTPITHMPIEVVFAVPCYFALILGFVNYWKITLDNKA</sequence>
<comment type="caution">
    <text evidence="2">The sequence shown here is derived from an EMBL/GenBank/DDBJ whole genome shotgun (WGS) entry which is preliminary data.</text>
</comment>
<protein>
    <submittedName>
        <fullName evidence="2">Uncharacterized protein</fullName>
    </submittedName>
</protein>
<dbReference type="AlphaFoldDB" id="A0A1G2DG43"/>
<feature type="transmembrane region" description="Helical" evidence="1">
    <location>
        <begin position="199"/>
        <end position="220"/>
    </location>
</feature>
<feature type="transmembrane region" description="Helical" evidence="1">
    <location>
        <begin position="160"/>
        <end position="178"/>
    </location>
</feature>
<keyword evidence="1" id="KW-1133">Transmembrane helix</keyword>
<proteinExistence type="predicted"/>